<organism evidence="1 2">
    <name type="scientific">Clostridium tepidiprofundi DSM 19306</name>
    <dbReference type="NCBI Taxonomy" id="1121338"/>
    <lineage>
        <taxon>Bacteria</taxon>
        <taxon>Bacillati</taxon>
        <taxon>Bacillota</taxon>
        <taxon>Clostridia</taxon>
        <taxon>Eubacteriales</taxon>
        <taxon>Clostridiaceae</taxon>
        <taxon>Clostridium</taxon>
    </lineage>
</organism>
<comment type="caution">
    <text evidence="1">The sequence shown here is derived from an EMBL/GenBank/DDBJ whole genome shotgun (WGS) entry which is preliminary data.</text>
</comment>
<sequence length="58" mass="6702">MSVNGEVLNTTDGLLYFKYWIENTICKNKDIRFVNCSKGARIKGTYEMELLDAISKYC</sequence>
<dbReference type="PATRIC" id="fig|1121338.3.peg.1316"/>
<dbReference type="EMBL" id="LTBA01000010">
    <property type="protein sequence ID" value="KYH34815.1"/>
    <property type="molecule type" value="Genomic_DNA"/>
</dbReference>
<reference evidence="1 2" key="1">
    <citation type="submission" date="2016-02" db="EMBL/GenBank/DDBJ databases">
        <title>Genome sequence of Clostridium tepidiprofundi DSM 19306.</title>
        <authorList>
            <person name="Poehlein A."/>
            <person name="Daniel R."/>
        </authorList>
    </citation>
    <scope>NUCLEOTIDE SEQUENCE [LARGE SCALE GENOMIC DNA]</scope>
    <source>
        <strain evidence="1 2">DSM 19306</strain>
    </source>
</reference>
<gene>
    <name evidence="1" type="ORF">CLTEP_12800</name>
</gene>
<dbReference type="AlphaFoldDB" id="A0A151B4I1"/>
<protein>
    <submittedName>
        <fullName evidence="1">Uncharacterized protein</fullName>
    </submittedName>
</protein>
<keyword evidence="2" id="KW-1185">Reference proteome</keyword>
<evidence type="ECO:0000313" key="1">
    <source>
        <dbReference type="EMBL" id="KYH34815.1"/>
    </source>
</evidence>
<evidence type="ECO:0000313" key="2">
    <source>
        <dbReference type="Proteomes" id="UP000075531"/>
    </source>
</evidence>
<proteinExistence type="predicted"/>
<name>A0A151B4I1_9CLOT</name>
<dbReference type="STRING" id="1121338.CLTEP_12800"/>
<dbReference type="RefSeq" id="WP_161938352.1">
    <property type="nucleotide sequence ID" value="NZ_LTBA01000010.1"/>
</dbReference>
<dbReference type="Proteomes" id="UP000075531">
    <property type="component" value="Unassembled WGS sequence"/>
</dbReference>
<accession>A0A151B4I1</accession>